<evidence type="ECO:0000259" key="1">
    <source>
        <dbReference type="PROSITE" id="PS51272"/>
    </source>
</evidence>
<gene>
    <name evidence="2" type="ORF">D7Z26_26915</name>
</gene>
<dbReference type="Gene3D" id="1.50.10.20">
    <property type="match status" value="1"/>
</dbReference>
<reference evidence="2 3" key="1">
    <citation type="submission" date="2018-10" db="EMBL/GenBank/DDBJ databases">
        <title>Cohnella sp. M2MS4P-1, whole genome shotgun sequence.</title>
        <authorList>
            <person name="Tuo L."/>
        </authorList>
    </citation>
    <scope>NUCLEOTIDE SEQUENCE [LARGE SCALE GENOMIC DNA]</scope>
    <source>
        <strain evidence="2 3">M2MS4P-1</strain>
    </source>
</reference>
<dbReference type="Gene3D" id="2.170.130.30">
    <property type="match status" value="1"/>
</dbReference>
<dbReference type="OrthoDB" id="411361at2"/>
<dbReference type="PANTHER" id="PTHR43308">
    <property type="entry name" value="OUTER MEMBRANE PROTEIN ALPHA-RELATED"/>
    <property type="match status" value="1"/>
</dbReference>
<dbReference type="CDD" id="cd00688">
    <property type="entry name" value="ISOPREN_C2_like"/>
    <property type="match status" value="1"/>
</dbReference>
<dbReference type="EMBL" id="RBZM01000020">
    <property type="protein sequence ID" value="RKP44096.1"/>
    <property type="molecule type" value="Genomic_DNA"/>
</dbReference>
<dbReference type="Pfam" id="PF00395">
    <property type="entry name" value="SLH"/>
    <property type="match status" value="3"/>
</dbReference>
<dbReference type="InterPro" id="IPR001119">
    <property type="entry name" value="SLH_dom"/>
</dbReference>
<organism evidence="2 3">
    <name type="scientific">Cohnella endophytica</name>
    <dbReference type="NCBI Taxonomy" id="2419778"/>
    <lineage>
        <taxon>Bacteria</taxon>
        <taxon>Bacillati</taxon>
        <taxon>Bacillota</taxon>
        <taxon>Bacilli</taxon>
        <taxon>Bacillales</taxon>
        <taxon>Paenibacillaceae</taxon>
        <taxon>Cohnella</taxon>
    </lineage>
</organism>
<dbReference type="RefSeq" id="WP_120980126.1">
    <property type="nucleotide sequence ID" value="NZ_RBZM01000020.1"/>
</dbReference>
<dbReference type="InterPro" id="IPR008930">
    <property type="entry name" value="Terpenoid_cyclase/PrenylTrfase"/>
</dbReference>
<evidence type="ECO:0000313" key="2">
    <source>
        <dbReference type="EMBL" id="RKP44096.1"/>
    </source>
</evidence>
<protein>
    <recommendedName>
        <fullName evidence="1">SLH domain-containing protein</fullName>
    </recommendedName>
</protein>
<accession>A0A494X733</accession>
<comment type="caution">
    <text evidence="2">The sequence shown here is derived from an EMBL/GenBank/DDBJ whole genome shotgun (WGS) entry which is preliminary data.</text>
</comment>
<dbReference type="PROSITE" id="PS51272">
    <property type="entry name" value="SLH"/>
    <property type="match status" value="3"/>
</dbReference>
<dbReference type="AlphaFoldDB" id="A0A494X733"/>
<dbReference type="InterPro" id="IPR051465">
    <property type="entry name" value="Cell_Envelope_Struct_Comp"/>
</dbReference>
<keyword evidence="3" id="KW-1185">Reference proteome</keyword>
<sequence>MIGQAGESKRIGLAKWLQGALAIAVALQLVLGAWTGAANAAGDNGAKPNTTKEQVGQAIASLQASLGKANPVSDWIAFGLARSGQPAGSRYLPEAAKSVDSGSLRLVTDYARVALAINANGGDVRKAGAAGKVDLLFKIANFEKITAQGPNAPAYALLALDAAGYVPGTKDRWTRDDLVKWLVDNRNADGGWSLKAGKSDVDVTGIVLSALAGYKDRKEVSAIIDEALTWLSSAQRDTAGFGNPTETSESTAQVLIALASLGIDPVNDTRFVKNGKSALARLLEFRLTDGQFAHEVGGKADAMASFYALLGLTAAERWMDGLPGLYSGVATKAASTVNVYGLSGTVTTGKANGKTALEALVNVLDGAKIAYGIDRHPQFGALLQSIAGVENGKFGGYDGWQYGVKRDGAWVTIGEGMGTFAMQAGDELAVYYGGSDTTLVHSVKVEPAAPRAGQTVSVTVEKETFDWDSGKVVVSAAEGAQVKLGGATAKTDKDGKAQLTTPQAGSYAIAVDGYRNDAAPTYVAWAGKLEVAPYTKNVTVRVEGDARAVASGRAQGGTALEALEQLLTAKNVKHEIADSAYGKYISSINGIAGGKFGGYDGWMFAVVRHGAWIIPAEGAATFLLEEGDELVVYYGGDATQLAEPVAIAPAKPKPGQAFTVTVTNRAWNWTTNQFDAAKPIAGATVSVGTATAVTDDKGQAAFKGQAEGLYTLQVTGYAKDAAPNVARSVATLPIAGAYADQSAVAGWATDAVMISRAAPLLRGIGDGTATFKPKQAVTRAEFVAALARALGLKGGSASTAFKDIPSGAWYAKDVGAAVTAGLVGGVSAGQFAPDATLTREQAAILLTRALKLQAKSTVALADAKQINPSAVAAVQAVIQQGWMTPYEGKFSPKASLSREQAAVVAVRVLEAKK</sequence>
<feature type="domain" description="SLH" evidence="1">
    <location>
        <begin position="735"/>
        <end position="796"/>
    </location>
</feature>
<dbReference type="SUPFAM" id="SSF48239">
    <property type="entry name" value="Terpenoid cyclases/Protein prenyltransferases"/>
    <property type="match status" value="1"/>
</dbReference>
<evidence type="ECO:0000313" key="3">
    <source>
        <dbReference type="Proteomes" id="UP000282076"/>
    </source>
</evidence>
<dbReference type="Proteomes" id="UP000282076">
    <property type="component" value="Unassembled WGS sequence"/>
</dbReference>
<dbReference type="PANTHER" id="PTHR43308:SF5">
    <property type="entry name" value="S-LAYER PROTEIN _ PEPTIDOGLYCAN ENDO-BETA-N-ACETYLGLUCOSAMINIDASE"/>
    <property type="match status" value="1"/>
</dbReference>
<feature type="domain" description="SLH" evidence="1">
    <location>
        <begin position="861"/>
        <end position="913"/>
    </location>
</feature>
<name>A0A494X733_9BACL</name>
<dbReference type="Gene3D" id="2.60.120.380">
    <property type="match status" value="1"/>
</dbReference>
<proteinExistence type="predicted"/>
<feature type="domain" description="SLH" evidence="1">
    <location>
        <begin position="797"/>
        <end position="860"/>
    </location>
</feature>